<dbReference type="Proteomes" id="UP001054945">
    <property type="component" value="Unassembled WGS sequence"/>
</dbReference>
<comment type="caution">
    <text evidence="1">The sequence shown here is derived from an EMBL/GenBank/DDBJ whole genome shotgun (WGS) entry which is preliminary data.</text>
</comment>
<organism evidence="1 2">
    <name type="scientific">Caerostris extrusa</name>
    <name type="common">Bark spider</name>
    <name type="synonym">Caerostris bankana</name>
    <dbReference type="NCBI Taxonomy" id="172846"/>
    <lineage>
        <taxon>Eukaryota</taxon>
        <taxon>Metazoa</taxon>
        <taxon>Ecdysozoa</taxon>
        <taxon>Arthropoda</taxon>
        <taxon>Chelicerata</taxon>
        <taxon>Arachnida</taxon>
        <taxon>Araneae</taxon>
        <taxon>Araneomorphae</taxon>
        <taxon>Entelegynae</taxon>
        <taxon>Araneoidea</taxon>
        <taxon>Araneidae</taxon>
        <taxon>Caerostris</taxon>
    </lineage>
</organism>
<keyword evidence="2" id="KW-1185">Reference proteome</keyword>
<evidence type="ECO:0000313" key="2">
    <source>
        <dbReference type="Proteomes" id="UP001054945"/>
    </source>
</evidence>
<accession>A0AAV4W2I9</accession>
<evidence type="ECO:0000313" key="1">
    <source>
        <dbReference type="EMBL" id="GIY76842.1"/>
    </source>
</evidence>
<dbReference type="EMBL" id="BPLR01015537">
    <property type="protein sequence ID" value="GIY76842.1"/>
    <property type="molecule type" value="Genomic_DNA"/>
</dbReference>
<protein>
    <submittedName>
        <fullName evidence="1">Uncharacterized protein</fullName>
    </submittedName>
</protein>
<proteinExistence type="predicted"/>
<gene>
    <name evidence="1" type="ORF">CEXT_293011</name>
</gene>
<reference evidence="1 2" key="1">
    <citation type="submission" date="2021-06" db="EMBL/GenBank/DDBJ databases">
        <title>Caerostris extrusa draft genome.</title>
        <authorList>
            <person name="Kono N."/>
            <person name="Arakawa K."/>
        </authorList>
    </citation>
    <scope>NUCLEOTIDE SEQUENCE [LARGE SCALE GENOMIC DNA]</scope>
</reference>
<sequence>MKNRIPSEPTMSDWDSIRSEAESGNGCRRIFRLEIIGHRSFRYIHNEWHKLTELLKFFDKFIERLKNGLKSDSLTALSFWIQKLAIPSITGRSGSNRFVWSFYCRSLSSDSKLDVIDKVDGHTDKTKLGCTLSADVQIQTSSHKPNMKVVSRMHVDMNVGAKIVRKERTCFSALLTPSENLLHVKISNSIVKTDEHHQEIPVFGKPHRKIESCYDGLHKPLGSYRVHHKQMHGNLVIVGNSKRLFNINVTHETSSLGSKESHKVSVTVFVKDNMVYGMNCSLNKTTGIKEHLSFEVKTHHGLIVKGACTKEGYIGFSENKEGKLSCEFSIIAPSGVYHMRKTIERRRYKKSHAISTKSVIEYQPTGGEKQSITCLGTVQKKAQEKLTRKLNVSQHIQKPIGL</sequence>
<name>A0AAV4W2I9_CAEEX</name>
<dbReference type="AlphaFoldDB" id="A0AAV4W2I9"/>